<sequence>EEGEMVEEEAPKNHTQSQNLNKHQR</sequence>
<feature type="compositionally biased region" description="Polar residues" evidence="1">
    <location>
        <begin position="13"/>
        <end position="25"/>
    </location>
</feature>
<accession>A0A0F9IZF1</accession>
<comment type="caution">
    <text evidence="2">The sequence shown here is derived from an EMBL/GenBank/DDBJ whole genome shotgun (WGS) entry which is preliminary data.</text>
</comment>
<feature type="region of interest" description="Disordered" evidence="1">
    <location>
        <begin position="1"/>
        <end position="25"/>
    </location>
</feature>
<feature type="non-terminal residue" evidence="2">
    <location>
        <position position="1"/>
    </location>
</feature>
<proteinExistence type="predicted"/>
<dbReference type="AlphaFoldDB" id="A0A0F9IZF1"/>
<evidence type="ECO:0000313" key="2">
    <source>
        <dbReference type="EMBL" id="KKM62723.1"/>
    </source>
</evidence>
<evidence type="ECO:0000256" key="1">
    <source>
        <dbReference type="SAM" id="MobiDB-lite"/>
    </source>
</evidence>
<gene>
    <name evidence="2" type="ORF">LCGC14_1518700</name>
</gene>
<organism evidence="2">
    <name type="scientific">marine sediment metagenome</name>
    <dbReference type="NCBI Taxonomy" id="412755"/>
    <lineage>
        <taxon>unclassified sequences</taxon>
        <taxon>metagenomes</taxon>
        <taxon>ecological metagenomes</taxon>
    </lineage>
</organism>
<dbReference type="EMBL" id="LAZR01011238">
    <property type="protein sequence ID" value="KKM62723.1"/>
    <property type="molecule type" value="Genomic_DNA"/>
</dbReference>
<name>A0A0F9IZF1_9ZZZZ</name>
<reference evidence="2" key="1">
    <citation type="journal article" date="2015" name="Nature">
        <title>Complex archaea that bridge the gap between prokaryotes and eukaryotes.</title>
        <authorList>
            <person name="Spang A."/>
            <person name="Saw J.H."/>
            <person name="Jorgensen S.L."/>
            <person name="Zaremba-Niedzwiedzka K."/>
            <person name="Martijn J."/>
            <person name="Lind A.E."/>
            <person name="van Eijk R."/>
            <person name="Schleper C."/>
            <person name="Guy L."/>
            <person name="Ettema T.J."/>
        </authorList>
    </citation>
    <scope>NUCLEOTIDE SEQUENCE</scope>
</reference>
<protein>
    <submittedName>
        <fullName evidence="2">Uncharacterized protein</fullName>
    </submittedName>
</protein>